<keyword evidence="1" id="KW-0175">Coiled coil</keyword>
<evidence type="ECO:0000313" key="3">
    <source>
        <dbReference type="EMBL" id="ESQ37166.1"/>
    </source>
</evidence>
<feature type="coiled-coil region" evidence="1">
    <location>
        <begin position="65"/>
        <end position="97"/>
    </location>
</feature>
<dbReference type="EMBL" id="KI517609">
    <property type="protein sequence ID" value="ESQ37166.1"/>
    <property type="molecule type" value="Genomic_DNA"/>
</dbReference>
<proteinExistence type="predicted"/>
<dbReference type="Proteomes" id="UP000030689">
    <property type="component" value="Unassembled WGS sequence"/>
</dbReference>
<dbReference type="KEGG" id="eus:EUTSA_v10002965mg"/>
<evidence type="ECO:0000256" key="2">
    <source>
        <dbReference type="SAM" id="MobiDB-lite"/>
    </source>
</evidence>
<feature type="region of interest" description="Disordered" evidence="2">
    <location>
        <begin position="122"/>
        <end position="185"/>
    </location>
</feature>
<dbReference type="Gramene" id="ESQ37166">
    <property type="protein sequence ID" value="ESQ37166"/>
    <property type="gene ID" value="EUTSA_v10002965mg"/>
</dbReference>
<organism evidence="3 4">
    <name type="scientific">Eutrema salsugineum</name>
    <name type="common">Saltwater cress</name>
    <name type="synonym">Sisymbrium salsugineum</name>
    <dbReference type="NCBI Taxonomy" id="72664"/>
    <lineage>
        <taxon>Eukaryota</taxon>
        <taxon>Viridiplantae</taxon>
        <taxon>Streptophyta</taxon>
        <taxon>Embryophyta</taxon>
        <taxon>Tracheophyta</taxon>
        <taxon>Spermatophyta</taxon>
        <taxon>Magnoliopsida</taxon>
        <taxon>eudicotyledons</taxon>
        <taxon>Gunneridae</taxon>
        <taxon>Pentapetalae</taxon>
        <taxon>rosids</taxon>
        <taxon>malvids</taxon>
        <taxon>Brassicales</taxon>
        <taxon>Brassicaceae</taxon>
        <taxon>Eutremeae</taxon>
        <taxon>Eutrema</taxon>
    </lineage>
</organism>
<feature type="region of interest" description="Disordered" evidence="2">
    <location>
        <begin position="36"/>
        <end position="64"/>
    </location>
</feature>
<sequence>MSLYSFMNTQKQRAAHPESLSEHRLVTSYLYQLSSSEKKTDQSQPLNMNNEETTTNLSQRPMGQNEKLTKALAKHSSEKIEIRRQKLELRRMKQEQKILFADLSSITDPACRAYIESQRAEILSKRPPSNQYGGHGERDPTQGEQIQGDHIQGEQNQREDQISPSDQQDYTPYYHYLSRNGNPDY</sequence>
<evidence type="ECO:0008006" key="5">
    <source>
        <dbReference type="Google" id="ProtNLM"/>
    </source>
</evidence>
<accession>V4MXH3</accession>
<feature type="compositionally biased region" description="Polar residues" evidence="2">
    <location>
        <begin position="1"/>
        <end position="12"/>
    </location>
</feature>
<evidence type="ECO:0000313" key="4">
    <source>
        <dbReference type="Proteomes" id="UP000030689"/>
    </source>
</evidence>
<dbReference type="STRING" id="72664.V4MXH3"/>
<evidence type="ECO:0000256" key="1">
    <source>
        <dbReference type="SAM" id="Coils"/>
    </source>
</evidence>
<reference evidence="3 4" key="1">
    <citation type="journal article" date="2013" name="Front. Plant Sci.">
        <title>The Reference Genome of the Halophytic Plant Eutrema salsugineum.</title>
        <authorList>
            <person name="Yang R."/>
            <person name="Jarvis D.E."/>
            <person name="Chen H."/>
            <person name="Beilstein M.A."/>
            <person name="Grimwood J."/>
            <person name="Jenkins J."/>
            <person name="Shu S."/>
            <person name="Prochnik S."/>
            <person name="Xin M."/>
            <person name="Ma C."/>
            <person name="Schmutz J."/>
            <person name="Wing R.A."/>
            <person name="Mitchell-Olds T."/>
            <person name="Schumaker K.S."/>
            <person name="Wang X."/>
        </authorList>
    </citation>
    <scope>NUCLEOTIDE SEQUENCE [LARGE SCALE GENOMIC DNA]</scope>
</reference>
<dbReference type="OMA" id="MNTYPTE"/>
<gene>
    <name evidence="3" type="ORF">EUTSA_v10002965mg</name>
</gene>
<feature type="region of interest" description="Disordered" evidence="2">
    <location>
        <begin position="1"/>
        <end position="21"/>
    </location>
</feature>
<name>V4MXH3_EUTSA</name>
<dbReference type="AlphaFoldDB" id="V4MXH3"/>
<keyword evidence="4" id="KW-1185">Reference proteome</keyword>
<protein>
    <recommendedName>
        <fullName evidence="5">No apical meristem-associated C-terminal domain-containing protein</fullName>
    </recommendedName>
</protein>